<name>A0A2H3B0G7_9AGAR</name>
<proteinExistence type="predicted"/>
<dbReference type="Proteomes" id="UP000218334">
    <property type="component" value="Unassembled WGS sequence"/>
</dbReference>
<evidence type="ECO:0000313" key="1">
    <source>
        <dbReference type="EMBL" id="PBK64391.1"/>
    </source>
</evidence>
<dbReference type="EMBL" id="KZ293452">
    <property type="protein sequence ID" value="PBK64391.1"/>
    <property type="molecule type" value="Genomic_DNA"/>
</dbReference>
<reference evidence="2" key="1">
    <citation type="journal article" date="2017" name="Nat. Ecol. Evol.">
        <title>Genome expansion and lineage-specific genetic innovations in the forest pathogenic fungi Armillaria.</title>
        <authorList>
            <person name="Sipos G."/>
            <person name="Prasanna A.N."/>
            <person name="Walter M.C."/>
            <person name="O'Connor E."/>
            <person name="Balint B."/>
            <person name="Krizsan K."/>
            <person name="Kiss B."/>
            <person name="Hess J."/>
            <person name="Varga T."/>
            <person name="Slot J."/>
            <person name="Riley R."/>
            <person name="Boka B."/>
            <person name="Rigling D."/>
            <person name="Barry K."/>
            <person name="Lee J."/>
            <person name="Mihaltcheva S."/>
            <person name="LaButti K."/>
            <person name="Lipzen A."/>
            <person name="Waldron R."/>
            <person name="Moloney N.M."/>
            <person name="Sperisen C."/>
            <person name="Kredics L."/>
            <person name="Vagvoelgyi C."/>
            <person name="Patrignani A."/>
            <person name="Fitzpatrick D."/>
            <person name="Nagy I."/>
            <person name="Doyle S."/>
            <person name="Anderson J.B."/>
            <person name="Grigoriev I.V."/>
            <person name="Gueldener U."/>
            <person name="Muensterkoetter M."/>
            <person name="Nagy L.G."/>
        </authorList>
    </citation>
    <scope>NUCLEOTIDE SEQUENCE [LARGE SCALE GENOMIC DNA]</scope>
    <source>
        <strain evidence="2">28-4</strain>
    </source>
</reference>
<dbReference type="AlphaFoldDB" id="A0A2H3B0G7"/>
<evidence type="ECO:0000313" key="2">
    <source>
        <dbReference type="Proteomes" id="UP000218334"/>
    </source>
</evidence>
<keyword evidence="2" id="KW-1185">Reference proteome</keyword>
<organism evidence="1 2">
    <name type="scientific">Armillaria solidipes</name>
    <dbReference type="NCBI Taxonomy" id="1076256"/>
    <lineage>
        <taxon>Eukaryota</taxon>
        <taxon>Fungi</taxon>
        <taxon>Dikarya</taxon>
        <taxon>Basidiomycota</taxon>
        <taxon>Agaricomycotina</taxon>
        <taxon>Agaricomycetes</taxon>
        <taxon>Agaricomycetidae</taxon>
        <taxon>Agaricales</taxon>
        <taxon>Marasmiineae</taxon>
        <taxon>Physalacriaceae</taxon>
        <taxon>Armillaria</taxon>
    </lineage>
</organism>
<sequence length="341" mass="37960">MPTIPGEMSKSKRIGRITSEDRKTPASFAVVQPGGRELASQISFLPGRRWRRVFHEVTGQAKGRLVGAITFRPTSLALPMSFSEDFPLLTTVALEKAFCKSGQKKIITVLVGLSVVGSSYVGNGAYTLTNLVREQKQKNVETAKKTGSLERRRLEKTLSDQQMAGQAHRVFRTKEARCREGSSSDKGGEPTISALIYHDCVPLGVISKNDQIPYISTFLAILGLPAEQLINFDPFQITGEPGAKMESYLTYVQSLQNAFQKNSRGLEFCRKATAGSRKAVKKIWARIRRREGLTTAWDNRTPYQIFRHQRGIAQYWSDEDLADIIGIRTANSSVDTEETLV</sequence>
<gene>
    <name evidence="1" type="ORF">ARMSODRAFT_979215</name>
</gene>
<accession>A0A2H3B0G7</accession>
<protein>
    <submittedName>
        <fullName evidence="1">Uncharacterized protein</fullName>
    </submittedName>
</protein>